<comment type="caution">
    <text evidence="1">The sequence shown here is derived from an EMBL/GenBank/DDBJ whole genome shotgun (WGS) entry which is preliminary data.</text>
</comment>
<organism evidence="1 2">
    <name type="scientific">Nephila pilipes</name>
    <name type="common">Giant wood spider</name>
    <name type="synonym">Nephila maculata</name>
    <dbReference type="NCBI Taxonomy" id="299642"/>
    <lineage>
        <taxon>Eukaryota</taxon>
        <taxon>Metazoa</taxon>
        <taxon>Ecdysozoa</taxon>
        <taxon>Arthropoda</taxon>
        <taxon>Chelicerata</taxon>
        <taxon>Arachnida</taxon>
        <taxon>Araneae</taxon>
        <taxon>Araneomorphae</taxon>
        <taxon>Entelegynae</taxon>
        <taxon>Araneoidea</taxon>
        <taxon>Nephilidae</taxon>
        <taxon>Nephila</taxon>
    </lineage>
</organism>
<sequence>MANTTICLQSSCTQQNKTKKNLPRIAPTPIFQIEIPILCVFSATSCPRIPEVSSQMPPSHLSSCTAPPIEYAIVTFLLPPTFGHFDFPVSLGQI</sequence>
<dbReference type="AlphaFoldDB" id="A0A8X6NFM6"/>
<evidence type="ECO:0000313" key="1">
    <source>
        <dbReference type="EMBL" id="GFT12494.1"/>
    </source>
</evidence>
<dbReference type="EMBL" id="BMAW01104111">
    <property type="protein sequence ID" value="GFT12494.1"/>
    <property type="molecule type" value="Genomic_DNA"/>
</dbReference>
<gene>
    <name evidence="1" type="ORF">NPIL_470201</name>
</gene>
<reference evidence="1" key="1">
    <citation type="submission" date="2020-08" db="EMBL/GenBank/DDBJ databases">
        <title>Multicomponent nature underlies the extraordinary mechanical properties of spider dragline silk.</title>
        <authorList>
            <person name="Kono N."/>
            <person name="Nakamura H."/>
            <person name="Mori M."/>
            <person name="Yoshida Y."/>
            <person name="Ohtoshi R."/>
            <person name="Malay A.D."/>
            <person name="Moran D.A.P."/>
            <person name="Tomita M."/>
            <person name="Numata K."/>
            <person name="Arakawa K."/>
        </authorList>
    </citation>
    <scope>NUCLEOTIDE SEQUENCE</scope>
</reference>
<name>A0A8X6NFM6_NEPPI</name>
<evidence type="ECO:0000313" key="2">
    <source>
        <dbReference type="Proteomes" id="UP000887013"/>
    </source>
</evidence>
<accession>A0A8X6NFM6</accession>
<protein>
    <submittedName>
        <fullName evidence="1">Uncharacterized protein</fullName>
    </submittedName>
</protein>
<proteinExistence type="predicted"/>
<keyword evidence="2" id="KW-1185">Reference proteome</keyword>
<dbReference type="Proteomes" id="UP000887013">
    <property type="component" value="Unassembled WGS sequence"/>
</dbReference>